<evidence type="ECO:0000256" key="1">
    <source>
        <dbReference type="SAM" id="MobiDB-lite"/>
    </source>
</evidence>
<sequence>VSPKVDQISTDVRKVDEIKSSSIDVNEISVDVNKQSPDIKKPDANKSNVDVNKTSLDVNAKISTDAPETPEQHTNKSKVEVRKSADDVRLENRKDINRRSVDISKFGEISRSSVEINKSSEVRAEVRAIADLIKGDKKERSRSSSTEIDTKRVSAEVSKIESRSRSVDDKDRYNVEVRRSKDYTRSGSIEEKEVEKETAPSAVEIRSVTPPEPRPGAVSLVGQQAVTVV</sequence>
<feature type="compositionally biased region" description="Polar residues" evidence="1">
    <location>
        <begin position="45"/>
        <end position="57"/>
    </location>
</feature>
<keyword evidence="2" id="KW-0808">Transferase</keyword>
<dbReference type="GO" id="GO:0016740">
    <property type="term" value="F:transferase activity"/>
    <property type="evidence" value="ECO:0007669"/>
    <property type="project" value="UniProtKB-KW"/>
</dbReference>
<feature type="non-terminal residue" evidence="2">
    <location>
        <position position="229"/>
    </location>
</feature>
<dbReference type="AlphaFoldDB" id="S4PCK1"/>
<feature type="region of interest" description="Disordered" evidence="1">
    <location>
        <begin position="134"/>
        <end position="217"/>
    </location>
</feature>
<reference evidence="2" key="2">
    <citation type="submission" date="2013-05" db="EMBL/GenBank/DDBJ databases">
        <authorList>
            <person name="Carter J.-M."/>
            <person name="Baker S.C."/>
            <person name="Pink R."/>
            <person name="Carter D.R.F."/>
            <person name="Collins A."/>
            <person name="Tomlin J."/>
            <person name="Gibbs M."/>
            <person name="Breuker C.J."/>
        </authorList>
    </citation>
    <scope>NUCLEOTIDE SEQUENCE</scope>
    <source>
        <tissue evidence="2">Ovary</tissue>
    </source>
</reference>
<organism evidence="2">
    <name type="scientific">Pararge aegeria</name>
    <name type="common">speckled wood butterfly</name>
    <dbReference type="NCBI Taxonomy" id="116150"/>
    <lineage>
        <taxon>Eukaryota</taxon>
        <taxon>Metazoa</taxon>
        <taxon>Ecdysozoa</taxon>
        <taxon>Arthropoda</taxon>
        <taxon>Hexapoda</taxon>
        <taxon>Insecta</taxon>
        <taxon>Pterygota</taxon>
        <taxon>Neoptera</taxon>
        <taxon>Endopterygota</taxon>
        <taxon>Lepidoptera</taxon>
        <taxon>Glossata</taxon>
        <taxon>Ditrysia</taxon>
        <taxon>Papilionoidea</taxon>
        <taxon>Nymphalidae</taxon>
        <taxon>Satyrinae</taxon>
        <taxon>Satyrini</taxon>
        <taxon>Parargina</taxon>
        <taxon>Pararge</taxon>
    </lineage>
</organism>
<accession>S4PCK1</accession>
<protein>
    <submittedName>
        <fullName evidence="2">N-acetyltransferase ESCO1</fullName>
    </submittedName>
</protein>
<feature type="non-terminal residue" evidence="2">
    <location>
        <position position="1"/>
    </location>
</feature>
<reference evidence="2" key="1">
    <citation type="journal article" date="2013" name="BMC Genomics">
        <title>Unscrambling butterfly oogenesis.</title>
        <authorList>
            <person name="Carter J.M."/>
            <person name="Baker S.C."/>
            <person name="Pink R."/>
            <person name="Carter D.R."/>
            <person name="Collins A."/>
            <person name="Tomlin J."/>
            <person name="Gibbs M."/>
            <person name="Breuker C.J."/>
        </authorList>
    </citation>
    <scope>NUCLEOTIDE SEQUENCE</scope>
    <source>
        <tissue evidence="2">Ovary</tissue>
    </source>
</reference>
<feature type="compositionally biased region" description="Basic and acidic residues" evidence="1">
    <location>
        <begin position="70"/>
        <end position="86"/>
    </location>
</feature>
<feature type="compositionally biased region" description="Basic and acidic residues" evidence="1">
    <location>
        <begin position="134"/>
        <end position="198"/>
    </location>
</feature>
<feature type="region of interest" description="Disordered" evidence="1">
    <location>
        <begin position="34"/>
        <end position="86"/>
    </location>
</feature>
<name>S4PCK1_9NEOP</name>
<evidence type="ECO:0000313" key="2">
    <source>
        <dbReference type="EMBL" id="JAA90201.1"/>
    </source>
</evidence>
<proteinExistence type="predicted"/>
<dbReference type="EMBL" id="GAIX01002359">
    <property type="protein sequence ID" value="JAA90201.1"/>
    <property type="molecule type" value="Transcribed_RNA"/>
</dbReference>